<dbReference type="RefSeq" id="WP_065181359.1">
    <property type="nucleotide sequence ID" value="NZ_LYVI01000001.1"/>
</dbReference>
<sequence>MIVTLTVKFVPQRLSLSEAYAYSAALIENLGELTPDFRQWWGMPKGPKDHFVSFVERSRIIARMEADDAEFPELRHAGAPGLLLTNAGDEASWRARGRVGLAISPSFGSIRISISDVEVVFERPSRVLWTILDAMSKRPDVCLIQTNVKQRVGADLLLYSLHRAPFPHREFLGWMGYVDEALTRDQVPAAAKLERRGNGTLILATDVLDLADPHAVQQANQVEMSLVDLGLLPVIDPALK</sequence>
<dbReference type="Proteomes" id="UP000092125">
    <property type="component" value="Unassembled WGS sequence"/>
</dbReference>
<organism evidence="1 2">
    <name type="scientific">Stenotrophomonas maltophilia</name>
    <name type="common">Pseudomonas maltophilia</name>
    <name type="synonym">Xanthomonas maltophilia</name>
    <dbReference type="NCBI Taxonomy" id="40324"/>
    <lineage>
        <taxon>Bacteria</taxon>
        <taxon>Pseudomonadati</taxon>
        <taxon>Pseudomonadota</taxon>
        <taxon>Gammaproteobacteria</taxon>
        <taxon>Lysobacterales</taxon>
        <taxon>Lysobacteraceae</taxon>
        <taxon>Stenotrophomonas</taxon>
        <taxon>Stenotrophomonas maltophilia group</taxon>
    </lineage>
</organism>
<evidence type="ECO:0008006" key="3">
    <source>
        <dbReference type="Google" id="ProtNLM"/>
    </source>
</evidence>
<evidence type="ECO:0000313" key="2">
    <source>
        <dbReference type="Proteomes" id="UP000092125"/>
    </source>
</evidence>
<dbReference type="AlphaFoldDB" id="A0AAP7GZM1"/>
<name>A0AAP7GZM1_STEMA</name>
<comment type="caution">
    <text evidence="1">The sequence shown here is derived from an EMBL/GenBank/DDBJ whole genome shotgun (WGS) entry which is preliminary data.</text>
</comment>
<gene>
    <name evidence="1" type="ORF">A9K56_02840</name>
</gene>
<protein>
    <recommendedName>
        <fullName evidence="3">Immunity protein 52 domain-containing protein</fullName>
    </recommendedName>
</protein>
<reference evidence="1 2" key="1">
    <citation type="submission" date="2016-05" db="EMBL/GenBank/DDBJ databases">
        <title>Draft Genome Sequences of Stenotrophomonas maltophilia Strains Sm32COP, Sm41DVV, Sm46PAILV, SmF3, SmF22, SmSOFb1 and SmCVFa1, Isolated from Different Manures, in France.</title>
        <authorList>
            <person name="Nazaret S."/>
            <person name="Bodilis J."/>
        </authorList>
    </citation>
    <scope>NUCLEOTIDE SEQUENCE [LARGE SCALE GENOMIC DNA]</scope>
    <source>
        <strain evidence="1 2">Sm41DVV</strain>
    </source>
</reference>
<proteinExistence type="predicted"/>
<accession>A0AAP7GZM1</accession>
<evidence type="ECO:0000313" key="1">
    <source>
        <dbReference type="EMBL" id="OBU63649.1"/>
    </source>
</evidence>
<dbReference type="EMBL" id="LYVI01000001">
    <property type="protein sequence ID" value="OBU63649.1"/>
    <property type="molecule type" value="Genomic_DNA"/>
</dbReference>